<feature type="domain" description="VTT" evidence="2">
    <location>
        <begin position="56"/>
        <end position="166"/>
    </location>
</feature>
<dbReference type="AlphaFoldDB" id="A0A844XGM6"/>
<dbReference type="EMBL" id="WUBR01000003">
    <property type="protein sequence ID" value="MWV28873.1"/>
    <property type="molecule type" value="Genomic_DNA"/>
</dbReference>
<dbReference type="InterPro" id="IPR032816">
    <property type="entry name" value="VTT_dom"/>
</dbReference>
<dbReference type="Pfam" id="PF09335">
    <property type="entry name" value="VTT_dom"/>
    <property type="match status" value="1"/>
</dbReference>
<comment type="caution">
    <text evidence="3">The sequence shown here is derived from an EMBL/GenBank/DDBJ whole genome shotgun (WGS) entry which is preliminary data.</text>
</comment>
<reference evidence="3 4" key="1">
    <citation type="submission" date="2019-12" db="EMBL/GenBank/DDBJ databases">
        <authorList>
            <person name="Lee S.D."/>
        </authorList>
    </citation>
    <scope>NUCLEOTIDE SEQUENCE [LARGE SCALE GENOMIC DNA]</scope>
    <source>
        <strain evidence="3 4">GH3-10</strain>
    </source>
</reference>
<evidence type="ECO:0000259" key="2">
    <source>
        <dbReference type="Pfam" id="PF09335"/>
    </source>
</evidence>
<accession>A0A844XGM6</accession>
<feature type="transmembrane region" description="Helical" evidence="1">
    <location>
        <begin position="32"/>
        <end position="54"/>
    </location>
</feature>
<evidence type="ECO:0000313" key="3">
    <source>
        <dbReference type="EMBL" id="MWV28873.1"/>
    </source>
</evidence>
<dbReference type="Proteomes" id="UP000461409">
    <property type="component" value="Unassembled WGS sequence"/>
</dbReference>
<keyword evidence="1" id="KW-0472">Membrane</keyword>
<feature type="transmembrane region" description="Helical" evidence="1">
    <location>
        <begin position="60"/>
        <end position="87"/>
    </location>
</feature>
<name>A0A844XGM6_9SPHN</name>
<evidence type="ECO:0000256" key="1">
    <source>
        <dbReference type="SAM" id="Phobius"/>
    </source>
</evidence>
<gene>
    <name evidence="3" type="ORF">GRF63_13250</name>
</gene>
<sequence length="171" mass="17498">MNLRQFYVDALISSIFPMAMLDSLAAMPAGPFALPAILAAVTASLVAMSVPGAVNTMSFLSGLVLGIAGILVVALGVTIGTHLLFLASRRWLGPRLRRRFGARMDGIQDHLGRRGPLYVVGARIGGLPNVIVTAGCAATPIGARAFLSASLLGMLPAISLSALAGSGLAAF</sequence>
<organism evidence="3 4">
    <name type="scientific">Aurantiacibacter rhizosphaerae</name>
    <dbReference type="NCBI Taxonomy" id="2691582"/>
    <lineage>
        <taxon>Bacteria</taxon>
        <taxon>Pseudomonadati</taxon>
        <taxon>Pseudomonadota</taxon>
        <taxon>Alphaproteobacteria</taxon>
        <taxon>Sphingomonadales</taxon>
        <taxon>Erythrobacteraceae</taxon>
        <taxon>Aurantiacibacter</taxon>
    </lineage>
</organism>
<keyword evidence="4" id="KW-1185">Reference proteome</keyword>
<keyword evidence="1" id="KW-0812">Transmembrane</keyword>
<keyword evidence="1" id="KW-1133">Transmembrane helix</keyword>
<evidence type="ECO:0000313" key="4">
    <source>
        <dbReference type="Proteomes" id="UP000461409"/>
    </source>
</evidence>
<dbReference type="RefSeq" id="WP_160486525.1">
    <property type="nucleotide sequence ID" value="NZ_WUBR01000003.1"/>
</dbReference>
<reference evidence="3 4" key="2">
    <citation type="submission" date="2020-02" db="EMBL/GenBank/DDBJ databases">
        <title>Erythrobacter dongmakensis sp. nov., isolated from a tidal mudflat.</title>
        <authorList>
            <person name="Kim I.S."/>
        </authorList>
    </citation>
    <scope>NUCLEOTIDE SEQUENCE [LARGE SCALE GENOMIC DNA]</scope>
    <source>
        <strain evidence="3 4">GH3-10</strain>
    </source>
</reference>
<proteinExistence type="predicted"/>
<protein>
    <recommendedName>
        <fullName evidence="2">VTT domain-containing protein</fullName>
    </recommendedName>
</protein>